<evidence type="ECO:0000256" key="6">
    <source>
        <dbReference type="ARBA" id="ARBA00022777"/>
    </source>
</evidence>
<dbReference type="Pfam" id="PF23539">
    <property type="entry name" value="DUF7134"/>
    <property type="match status" value="1"/>
</dbReference>
<feature type="domain" description="DUF7134" evidence="11">
    <location>
        <begin position="4"/>
        <end position="163"/>
    </location>
</feature>
<name>A0A5C8HTQ8_9MICO</name>
<dbReference type="InterPro" id="IPR011712">
    <property type="entry name" value="Sig_transdc_His_kin_sub3_dim/P"/>
</dbReference>
<evidence type="ECO:0000256" key="3">
    <source>
        <dbReference type="ARBA" id="ARBA00022553"/>
    </source>
</evidence>
<evidence type="ECO:0000256" key="8">
    <source>
        <dbReference type="ARBA" id="ARBA00023012"/>
    </source>
</evidence>
<dbReference type="GO" id="GO:0005524">
    <property type="term" value="F:ATP binding"/>
    <property type="evidence" value="ECO:0007669"/>
    <property type="project" value="UniProtKB-KW"/>
</dbReference>
<keyword evidence="9" id="KW-1133">Transmembrane helix</keyword>
<dbReference type="Gene3D" id="3.30.565.10">
    <property type="entry name" value="Histidine kinase-like ATPase, C-terminal domain"/>
    <property type="match status" value="1"/>
</dbReference>
<dbReference type="CDD" id="cd16917">
    <property type="entry name" value="HATPase_UhpB-NarQ-NarX-like"/>
    <property type="match status" value="1"/>
</dbReference>
<feature type="transmembrane region" description="Helical" evidence="9">
    <location>
        <begin position="70"/>
        <end position="99"/>
    </location>
</feature>
<keyword evidence="3" id="KW-0597">Phosphoprotein</keyword>
<dbReference type="AlphaFoldDB" id="A0A5C8HTQ8"/>
<dbReference type="GO" id="GO:0046983">
    <property type="term" value="F:protein dimerization activity"/>
    <property type="evidence" value="ECO:0007669"/>
    <property type="project" value="InterPro"/>
</dbReference>
<protein>
    <recommendedName>
        <fullName evidence="2">histidine kinase</fullName>
        <ecNumber evidence="2">2.7.13.3</ecNumber>
    </recommendedName>
</protein>
<feature type="domain" description="Signal transduction histidine kinase subgroup 3 dimerisation and phosphoacceptor" evidence="10">
    <location>
        <begin position="199"/>
        <end position="265"/>
    </location>
</feature>
<sequence length="408" mass="42831">MFTTLTRRQLIFDVAAAAVLWLLTLVPSVLYVANTGDANGARTEWIAIGISVVMAAALAVRRLSPALSLAIAWIGAIAQMLCGLSPIAMNLAIFGVLYATAAYGSPRVRKAGFISVFVGATVVAAYLVGGAYLTNGTGNGTPLNTVIPIAFFIIVTWAATAFGLGLSYTLGTLKRTRLAAVETERQASVAAALAASEQERTRIARDMHDVVAHSLAVVIAQADGARYAAATQPEVAAEALTTISQTARSALADVRLLLTQLRHSQAEGPQPTLADLEELYAQVRGAGVELLIDVDPAPRSDPPAAVQLAIYRIMQEALTNAIRHGDGTPVDVSLAFAAHEVRVRVRNTIAADDVANPGGHGLIGMRERATLVAGTLETVRTGSDFVVRAVIPLPEVVSVTEPSEQERA</sequence>
<accession>A0A5C8HTQ8</accession>
<keyword evidence="4" id="KW-0808">Transferase</keyword>
<dbReference type="GO" id="GO:0000155">
    <property type="term" value="F:phosphorelay sensor kinase activity"/>
    <property type="evidence" value="ECO:0007669"/>
    <property type="project" value="InterPro"/>
</dbReference>
<evidence type="ECO:0000313" key="13">
    <source>
        <dbReference type="Proteomes" id="UP000321196"/>
    </source>
</evidence>
<evidence type="ECO:0000256" key="9">
    <source>
        <dbReference type="SAM" id="Phobius"/>
    </source>
</evidence>
<evidence type="ECO:0000256" key="1">
    <source>
        <dbReference type="ARBA" id="ARBA00000085"/>
    </source>
</evidence>
<keyword evidence="5" id="KW-0547">Nucleotide-binding</keyword>
<dbReference type="Proteomes" id="UP000321196">
    <property type="component" value="Unassembled WGS sequence"/>
</dbReference>
<dbReference type="OrthoDB" id="227596at2"/>
<keyword evidence="13" id="KW-1185">Reference proteome</keyword>
<dbReference type="InterPro" id="IPR055558">
    <property type="entry name" value="DUF7134"/>
</dbReference>
<proteinExistence type="predicted"/>
<evidence type="ECO:0000313" key="12">
    <source>
        <dbReference type="EMBL" id="TXK06421.1"/>
    </source>
</evidence>
<evidence type="ECO:0000256" key="5">
    <source>
        <dbReference type="ARBA" id="ARBA00022741"/>
    </source>
</evidence>
<dbReference type="InterPro" id="IPR036890">
    <property type="entry name" value="HATPase_C_sf"/>
</dbReference>
<keyword evidence="7" id="KW-0067">ATP-binding</keyword>
<dbReference type="EC" id="2.7.13.3" evidence="2"/>
<comment type="caution">
    <text evidence="12">The sequence shown here is derived from an EMBL/GenBank/DDBJ whole genome shotgun (WGS) entry which is preliminary data.</text>
</comment>
<evidence type="ECO:0000256" key="2">
    <source>
        <dbReference type="ARBA" id="ARBA00012438"/>
    </source>
</evidence>
<dbReference type="Pfam" id="PF07730">
    <property type="entry name" value="HisKA_3"/>
    <property type="match status" value="1"/>
</dbReference>
<dbReference type="GO" id="GO:0016020">
    <property type="term" value="C:membrane"/>
    <property type="evidence" value="ECO:0007669"/>
    <property type="project" value="InterPro"/>
</dbReference>
<comment type="catalytic activity">
    <reaction evidence="1">
        <text>ATP + protein L-histidine = ADP + protein N-phospho-L-histidine.</text>
        <dbReference type="EC" id="2.7.13.3"/>
    </reaction>
</comment>
<keyword evidence="6 12" id="KW-0418">Kinase</keyword>
<keyword evidence="9" id="KW-0472">Membrane</keyword>
<feature type="transmembrane region" description="Helical" evidence="9">
    <location>
        <begin position="111"/>
        <end position="133"/>
    </location>
</feature>
<evidence type="ECO:0000256" key="7">
    <source>
        <dbReference type="ARBA" id="ARBA00022840"/>
    </source>
</evidence>
<evidence type="ECO:0000259" key="11">
    <source>
        <dbReference type="Pfam" id="PF23539"/>
    </source>
</evidence>
<reference evidence="12 13" key="1">
    <citation type="submission" date="2019-08" db="EMBL/GenBank/DDBJ databases">
        <authorList>
            <person name="Dong K."/>
        </authorList>
    </citation>
    <scope>NUCLEOTIDE SEQUENCE [LARGE SCALE GENOMIC DNA]</scope>
    <source>
        <strain evidence="12 13">M4-8</strain>
    </source>
</reference>
<dbReference type="PANTHER" id="PTHR24421">
    <property type="entry name" value="NITRATE/NITRITE SENSOR PROTEIN NARX-RELATED"/>
    <property type="match status" value="1"/>
</dbReference>
<gene>
    <name evidence="12" type="ORF">FVP60_05550</name>
</gene>
<dbReference type="SUPFAM" id="SSF55874">
    <property type="entry name" value="ATPase domain of HSP90 chaperone/DNA topoisomerase II/histidine kinase"/>
    <property type="match status" value="1"/>
</dbReference>
<dbReference type="EMBL" id="VRSW01000001">
    <property type="protein sequence ID" value="TXK06421.1"/>
    <property type="molecule type" value="Genomic_DNA"/>
</dbReference>
<feature type="transmembrane region" description="Helical" evidence="9">
    <location>
        <begin position="12"/>
        <end position="33"/>
    </location>
</feature>
<evidence type="ECO:0000256" key="4">
    <source>
        <dbReference type="ARBA" id="ARBA00022679"/>
    </source>
</evidence>
<dbReference type="RefSeq" id="WP_147825225.1">
    <property type="nucleotide sequence ID" value="NZ_BAAARG010000001.1"/>
</dbReference>
<feature type="transmembrane region" description="Helical" evidence="9">
    <location>
        <begin position="145"/>
        <end position="168"/>
    </location>
</feature>
<dbReference type="PANTHER" id="PTHR24421:SF10">
    <property type="entry name" value="NITRATE_NITRITE SENSOR PROTEIN NARQ"/>
    <property type="match status" value="1"/>
</dbReference>
<dbReference type="InterPro" id="IPR050482">
    <property type="entry name" value="Sensor_HK_TwoCompSys"/>
</dbReference>
<keyword evidence="8" id="KW-0902">Two-component regulatory system</keyword>
<dbReference type="Gene3D" id="1.20.5.1930">
    <property type="match status" value="1"/>
</dbReference>
<organism evidence="12 13">
    <name type="scientific">Microbacterium mitrae</name>
    <dbReference type="NCBI Taxonomy" id="664640"/>
    <lineage>
        <taxon>Bacteria</taxon>
        <taxon>Bacillati</taxon>
        <taxon>Actinomycetota</taxon>
        <taxon>Actinomycetes</taxon>
        <taxon>Micrococcales</taxon>
        <taxon>Microbacteriaceae</taxon>
        <taxon>Microbacterium</taxon>
    </lineage>
</organism>
<feature type="transmembrane region" description="Helical" evidence="9">
    <location>
        <begin position="45"/>
        <end position="64"/>
    </location>
</feature>
<keyword evidence="9" id="KW-0812">Transmembrane</keyword>
<evidence type="ECO:0000259" key="10">
    <source>
        <dbReference type="Pfam" id="PF07730"/>
    </source>
</evidence>